<evidence type="ECO:0000313" key="2">
    <source>
        <dbReference type="EMBL" id="KAH6607171.1"/>
    </source>
</evidence>
<keyword evidence="3" id="KW-1185">Reference proteome</keyword>
<dbReference type="Proteomes" id="UP000827724">
    <property type="component" value="Unassembled WGS sequence"/>
</dbReference>
<protein>
    <submittedName>
        <fullName evidence="2">Uncharacterized protein</fullName>
    </submittedName>
</protein>
<name>A0A9P8QL55_9HYPO</name>
<evidence type="ECO:0000256" key="1">
    <source>
        <dbReference type="SAM" id="MobiDB-lite"/>
    </source>
</evidence>
<gene>
    <name evidence="2" type="ORF">Trco_003484</name>
</gene>
<organism evidence="2 3">
    <name type="scientific">Trichoderma cornu-damae</name>
    <dbReference type="NCBI Taxonomy" id="654480"/>
    <lineage>
        <taxon>Eukaryota</taxon>
        <taxon>Fungi</taxon>
        <taxon>Dikarya</taxon>
        <taxon>Ascomycota</taxon>
        <taxon>Pezizomycotina</taxon>
        <taxon>Sordariomycetes</taxon>
        <taxon>Hypocreomycetidae</taxon>
        <taxon>Hypocreales</taxon>
        <taxon>Hypocreaceae</taxon>
        <taxon>Trichoderma</taxon>
    </lineage>
</organism>
<proteinExistence type="predicted"/>
<accession>A0A9P8QL55</accession>
<comment type="caution">
    <text evidence="2">The sequence shown here is derived from an EMBL/GenBank/DDBJ whole genome shotgun (WGS) entry which is preliminary data.</text>
</comment>
<evidence type="ECO:0000313" key="3">
    <source>
        <dbReference type="Proteomes" id="UP000827724"/>
    </source>
</evidence>
<sequence length="201" mass="20817">MAVVGRPLLVVSGGEARHGRRVLLAVSPPGVARRRPPPLRGALPDGGGGGELVPGLLDPRLLMLDPRLLDLDLDLGLLDLGLLGLGLLGARLGAVGLAGRERSGRCVLRARQQLDGSVDAAGAQVHGGVKGRGEVVGAGRHRLLAGAPQRRLEGVDEVEVVEVVHGRSSAIGLGGGPDRKVNKDGCSSNKHPSQYRCHNYP</sequence>
<reference evidence="2" key="1">
    <citation type="submission" date="2021-08" db="EMBL/GenBank/DDBJ databases">
        <title>Chromosome-Level Trichoderma cornu-damae using Hi-C Data.</title>
        <authorList>
            <person name="Kim C.S."/>
        </authorList>
    </citation>
    <scope>NUCLEOTIDE SEQUENCE</scope>
    <source>
        <strain evidence="2">KA19-0412C</strain>
    </source>
</reference>
<dbReference type="AlphaFoldDB" id="A0A9P8QL55"/>
<dbReference type="EMBL" id="JAIWOZ010000003">
    <property type="protein sequence ID" value="KAH6607171.1"/>
    <property type="molecule type" value="Genomic_DNA"/>
</dbReference>
<feature type="region of interest" description="Disordered" evidence="1">
    <location>
        <begin position="171"/>
        <end position="201"/>
    </location>
</feature>